<keyword evidence="2" id="KW-1185">Reference proteome</keyword>
<comment type="caution">
    <text evidence="1">The sequence shown here is derived from an EMBL/GenBank/DDBJ whole genome shotgun (WGS) entry which is preliminary data.</text>
</comment>
<dbReference type="EMBL" id="ACKS01000015">
    <property type="protein sequence ID" value="EFA45331.1"/>
    <property type="molecule type" value="Genomic_DNA"/>
</dbReference>
<evidence type="ECO:0000313" key="1">
    <source>
        <dbReference type="EMBL" id="EFA45331.1"/>
    </source>
</evidence>
<name>D1PTH1_9BACT</name>
<gene>
    <name evidence="1" type="ORF">HMPREF0645_0256</name>
</gene>
<protein>
    <submittedName>
        <fullName evidence="1">Uncharacterized protein</fullName>
    </submittedName>
</protein>
<reference evidence="1 2" key="1">
    <citation type="submission" date="2009-10" db="EMBL/GenBank/DDBJ databases">
        <authorList>
            <person name="Qin X."/>
            <person name="Bachman B."/>
            <person name="Battles P."/>
            <person name="Bell A."/>
            <person name="Bess C."/>
            <person name="Bickham C."/>
            <person name="Chaboub L."/>
            <person name="Chen D."/>
            <person name="Coyle M."/>
            <person name="Deiros D.R."/>
            <person name="Dinh H."/>
            <person name="Forbes L."/>
            <person name="Fowler G."/>
            <person name="Francisco L."/>
            <person name="Fu Q."/>
            <person name="Gubbala S."/>
            <person name="Hale W."/>
            <person name="Han Y."/>
            <person name="Hemphill L."/>
            <person name="Highlander S.K."/>
            <person name="Hirani K."/>
            <person name="Hogues M."/>
            <person name="Jackson L."/>
            <person name="Jakkamsetti A."/>
            <person name="Javaid M."/>
            <person name="Jiang H."/>
            <person name="Korchina V."/>
            <person name="Kovar C."/>
            <person name="Lara F."/>
            <person name="Lee S."/>
            <person name="Mata R."/>
            <person name="Mathew T."/>
            <person name="Moen C."/>
            <person name="Morales K."/>
            <person name="Munidasa M."/>
            <person name="Nazareth L."/>
            <person name="Ngo R."/>
            <person name="Nguyen L."/>
            <person name="Okwuonu G."/>
            <person name="Ongeri F."/>
            <person name="Patil S."/>
            <person name="Petrosino J."/>
            <person name="Pham C."/>
            <person name="Pham P."/>
            <person name="Pu L.-L."/>
            <person name="Puazo M."/>
            <person name="Raj R."/>
            <person name="Reid J."/>
            <person name="Rouhana J."/>
            <person name="Saada N."/>
            <person name="Shang Y."/>
            <person name="Simmons D."/>
            <person name="Thornton R."/>
            <person name="Warren J."/>
            <person name="Weissenberger G."/>
            <person name="Zhang J."/>
            <person name="Zhang L."/>
            <person name="Zhou C."/>
            <person name="Zhu D."/>
            <person name="Muzny D."/>
            <person name="Worley K."/>
            <person name="Gibbs R."/>
        </authorList>
    </citation>
    <scope>NUCLEOTIDE SEQUENCE [LARGE SCALE GENOMIC DNA]</scope>
    <source>
        <strain evidence="1 2">DSM 17361</strain>
    </source>
</reference>
<accession>D1PTH1</accession>
<dbReference type="HOGENOM" id="CLU_3237578_0_0_10"/>
<proteinExistence type="predicted"/>
<evidence type="ECO:0000313" key="2">
    <source>
        <dbReference type="Proteomes" id="UP000003160"/>
    </source>
</evidence>
<sequence>MLAFIDRKTIVYRPQDDWMSSARRSDVGRKTVTESSYLGIVET</sequence>
<organism evidence="1 2">
    <name type="scientific">Hallella bergensis DSM 17361</name>
    <dbReference type="NCBI Taxonomy" id="585502"/>
    <lineage>
        <taxon>Bacteria</taxon>
        <taxon>Pseudomonadati</taxon>
        <taxon>Bacteroidota</taxon>
        <taxon>Bacteroidia</taxon>
        <taxon>Bacteroidales</taxon>
        <taxon>Prevotellaceae</taxon>
        <taxon>Hallella</taxon>
    </lineage>
</organism>
<dbReference type="Proteomes" id="UP000003160">
    <property type="component" value="Unassembled WGS sequence"/>
</dbReference>
<dbReference type="AlphaFoldDB" id="D1PTH1"/>